<evidence type="ECO:0000259" key="13">
    <source>
        <dbReference type="PROSITE" id="PS50011"/>
    </source>
</evidence>
<dbReference type="Proteomes" id="UP001345219">
    <property type="component" value="Chromosome 4"/>
</dbReference>
<evidence type="ECO:0000256" key="8">
    <source>
        <dbReference type="PIRSR" id="PIRSR605150-1"/>
    </source>
</evidence>
<feature type="binding site" evidence="9">
    <location>
        <position position="529"/>
    </location>
    <ligand>
        <name>UDP-alpha-D-glucose</name>
        <dbReference type="ChEBI" id="CHEBI:58885"/>
    </ligand>
</feature>
<feature type="region of interest" description="Disordered" evidence="11">
    <location>
        <begin position="655"/>
        <end position="684"/>
    </location>
</feature>
<feature type="binding site" evidence="9">
    <location>
        <position position="337"/>
    </location>
    <ligand>
        <name>UDP-alpha-D-glucose</name>
        <dbReference type="ChEBI" id="CHEBI:58885"/>
    </ligand>
</feature>
<evidence type="ECO:0000313" key="14">
    <source>
        <dbReference type="EMBL" id="KAK4750943.1"/>
    </source>
</evidence>
<protein>
    <recommendedName>
        <fullName evidence="13">Protein kinase domain-containing protein</fullName>
    </recommendedName>
</protein>
<dbReference type="SUPFAM" id="SSF56112">
    <property type="entry name" value="Protein kinase-like (PK-like)"/>
    <property type="match status" value="1"/>
</dbReference>
<dbReference type="GO" id="GO:0012505">
    <property type="term" value="C:endomembrane system"/>
    <property type="evidence" value="ECO:0007669"/>
    <property type="project" value="UniProtKB-SubCell"/>
</dbReference>
<accession>A0AAN7JPW7</accession>
<dbReference type="GO" id="GO:0005524">
    <property type="term" value="F:ATP binding"/>
    <property type="evidence" value="ECO:0007669"/>
    <property type="project" value="InterPro"/>
</dbReference>
<feature type="transmembrane region" description="Helical" evidence="12">
    <location>
        <begin position="209"/>
        <end position="228"/>
    </location>
</feature>
<evidence type="ECO:0000313" key="15">
    <source>
        <dbReference type="Proteomes" id="UP001345219"/>
    </source>
</evidence>
<feature type="compositionally biased region" description="Basic and acidic residues" evidence="11">
    <location>
        <begin position="668"/>
        <end position="683"/>
    </location>
</feature>
<feature type="region of interest" description="Disordered" evidence="11">
    <location>
        <begin position="417"/>
        <end position="445"/>
    </location>
</feature>
<comment type="caution">
    <text evidence="14">The sequence shown here is derived from an EMBL/GenBank/DDBJ whole genome shotgun (WGS) entry which is preliminary data.</text>
</comment>
<feature type="compositionally biased region" description="Gly residues" evidence="11">
    <location>
        <begin position="109"/>
        <end position="126"/>
    </location>
</feature>
<dbReference type="GO" id="GO:0004672">
    <property type="term" value="F:protein kinase activity"/>
    <property type="evidence" value="ECO:0007669"/>
    <property type="project" value="InterPro"/>
</dbReference>
<evidence type="ECO:0000256" key="1">
    <source>
        <dbReference type="ARBA" id="ARBA00004127"/>
    </source>
</evidence>
<dbReference type="InterPro" id="IPR029044">
    <property type="entry name" value="Nucleotide-diphossugar_trans"/>
</dbReference>
<keyword evidence="15" id="KW-1185">Reference proteome</keyword>
<dbReference type="Gene3D" id="1.10.510.10">
    <property type="entry name" value="Transferase(Phosphotransferase) domain 1"/>
    <property type="match status" value="1"/>
</dbReference>
<feature type="region of interest" description="Disordered" evidence="11">
    <location>
        <begin position="1"/>
        <end position="132"/>
    </location>
</feature>
<dbReference type="GO" id="GO:0030244">
    <property type="term" value="P:cellulose biosynthetic process"/>
    <property type="evidence" value="ECO:0007669"/>
    <property type="project" value="InterPro"/>
</dbReference>
<keyword evidence="6 12" id="KW-0472">Membrane</keyword>
<dbReference type="GO" id="GO:0016020">
    <property type="term" value="C:membrane"/>
    <property type="evidence" value="ECO:0007669"/>
    <property type="project" value="InterPro"/>
</dbReference>
<feature type="transmembrane region" description="Helical" evidence="12">
    <location>
        <begin position="994"/>
        <end position="1012"/>
    </location>
</feature>
<feature type="transmembrane region" description="Helical" evidence="12">
    <location>
        <begin position="962"/>
        <end position="982"/>
    </location>
</feature>
<dbReference type="PANTHER" id="PTHR13301">
    <property type="entry name" value="X-BOX TRANSCRIPTION FACTOR-RELATED"/>
    <property type="match status" value="1"/>
</dbReference>
<feature type="compositionally biased region" description="Polar residues" evidence="11">
    <location>
        <begin position="90"/>
        <end position="100"/>
    </location>
</feature>
<dbReference type="Pfam" id="PF03109">
    <property type="entry name" value="ABC1"/>
    <property type="match status" value="1"/>
</dbReference>
<name>A0AAN7JPW7_9MYRT</name>
<feature type="binding site" evidence="10">
    <location>
        <position position="530"/>
    </location>
    <ligand>
        <name>Mn(2+)</name>
        <dbReference type="ChEBI" id="CHEBI:29035"/>
    </ligand>
</feature>
<feature type="compositionally biased region" description="Polar residues" evidence="11">
    <location>
        <begin position="34"/>
        <end position="43"/>
    </location>
</feature>
<feature type="compositionally biased region" description="Basic and acidic residues" evidence="11">
    <location>
        <begin position="417"/>
        <end position="438"/>
    </location>
</feature>
<evidence type="ECO:0000256" key="10">
    <source>
        <dbReference type="PIRSR" id="PIRSR605150-3"/>
    </source>
</evidence>
<dbReference type="PROSITE" id="PS50011">
    <property type="entry name" value="PROTEIN_KINASE_DOM"/>
    <property type="match status" value="1"/>
</dbReference>
<evidence type="ECO:0000256" key="7">
    <source>
        <dbReference type="ARBA" id="ARBA00023316"/>
    </source>
</evidence>
<feature type="transmembrane region" description="Helical" evidence="12">
    <location>
        <begin position="240"/>
        <end position="260"/>
    </location>
</feature>
<dbReference type="Pfam" id="PF03552">
    <property type="entry name" value="Cellulose_synt"/>
    <property type="match status" value="1"/>
</dbReference>
<evidence type="ECO:0000256" key="11">
    <source>
        <dbReference type="SAM" id="MobiDB-lite"/>
    </source>
</evidence>
<keyword evidence="4 12" id="KW-0812">Transmembrane</keyword>
<evidence type="ECO:0000256" key="12">
    <source>
        <dbReference type="SAM" id="Phobius"/>
    </source>
</evidence>
<dbReference type="InterPro" id="IPR011009">
    <property type="entry name" value="Kinase-like_dom_sf"/>
</dbReference>
<feature type="active site" evidence="8">
    <location>
        <position position="337"/>
    </location>
</feature>
<dbReference type="CDD" id="cd05121">
    <property type="entry name" value="ABC1_ADCK3-like"/>
    <property type="match status" value="1"/>
</dbReference>
<feature type="transmembrane region" description="Helical" evidence="12">
    <location>
        <begin position="863"/>
        <end position="886"/>
    </location>
</feature>
<evidence type="ECO:0000256" key="2">
    <source>
        <dbReference type="ARBA" id="ARBA00022676"/>
    </source>
</evidence>
<keyword evidence="5 12" id="KW-1133">Transmembrane helix</keyword>
<feature type="region of interest" description="Disordered" evidence="11">
    <location>
        <begin position="1084"/>
        <end position="1134"/>
    </location>
</feature>
<organism evidence="14 15">
    <name type="scientific">Trapa incisa</name>
    <dbReference type="NCBI Taxonomy" id="236973"/>
    <lineage>
        <taxon>Eukaryota</taxon>
        <taxon>Viridiplantae</taxon>
        <taxon>Streptophyta</taxon>
        <taxon>Embryophyta</taxon>
        <taxon>Tracheophyta</taxon>
        <taxon>Spermatophyta</taxon>
        <taxon>Magnoliopsida</taxon>
        <taxon>eudicotyledons</taxon>
        <taxon>Gunneridae</taxon>
        <taxon>Pentapetalae</taxon>
        <taxon>rosids</taxon>
        <taxon>malvids</taxon>
        <taxon>Myrtales</taxon>
        <taxon>Lythraceae</taxon>
        <taxon>Trapa</taxon>
    </lineage>
</organism>
<dbReference type="InterPro" id="IPR004147">
    <property type="entry name" value="ABC1_dom"/>
</dbReference>
<evidence type="ECO:0000256" key="9">
    <source>
        <dbReference type="PIRSR" id="PIRSR605150-2"/>
    </source>
</evidence>
<feature type="binding site" evidence="9">
    <location>
        <position position="301"/>
    </location>
    <ligand>
        <name>UDP-alpha-D-glucose</name>
        <dbReference type="ChEBI" id="CHEBI:58885"/>
    </ligand>
</feature>
<feature type="domain" description="Protein kinase" evidence="13">
    <location>
        <begin position="1318"/>
        <end position="1651"/>
    </location>
</feature>
<keyword evidence="3" id="KW-0808">Transferase</keyword>
<evidence type="ECO:0000256" key="5">
    <source>
        <dbReference type="ARBA" id="ARBA00022989"/>
    </source>
</evidence>
<feature type="binding site" evidence="10">
    <location>
        <position position="554"/>
    </location>
    <ligand>
        <name>Mn(2+)</name>
        <dbReference type="ChEBI" id="CHEBI:29035"/>
    </ligand>
</feature>
<dbReference type="GO" id="GO:0016760">
    <property type="term" value="F:cellulose synthase (UDP-forming) activity"/>
    <property type="evidence" value="ECO:0007669"/>
    <property type="project" value="InterPro"/>
</dbReference>
<dbReference type="InterPro" id="IPR000719">
    <property type="entry name" value="Prot_kinase_dom"/>
</dbReference>
<evidence type="ECO:0000256" key="4">
    <source>
        <dbReference type="ARBA" id="ARBA00022692"/>
    </source>
</evidence>
<evidence type="ECO:0000256" key="6">
    <source>
        <dbReference type="ARBA" id="ARBA00023136"/>
    </source>
</evidence>
<dbReference type="FunFam" id="3.90.550.10:FF:000089">
    <property type="entry name" value="Cellulose synthase-like protein D4"/>
    <property type="match status" value="1"/>
</dbReference>
<keyword evidence="2" id="KW-0328">Glycosyltransferase</keyword>
<dbReference type="GO" id="GO:0071555">
    <property type="term" value="P:cell wall organization"/>
    <property type="evidence" value="ECO:0007669"/>
    <property type="project" value="UniProtKB-KW"/>
</dbReference>
<feature type="transmembrane region" description="Helical" evidence="12">
    <location>
        <begin position="833"/>
        <end position="857"/>
    </location>
</feature>
<evidence type="ECO:0000256" key="3">
    <source>
        <dbReference type="ARBA" id="ARBA00022679"/>
    </source>
</evidence>
<proteinExistence type="predicted"/>
<dbReference type="EMBL" id="JAXIOK010000017">
    <property type="protein sequence ID" value="KAK4750943.1"/>
    <property type="molecule type" value="Genomic_DNA"/>
</dbReference>
<gene>
    <name evidence="14" type="ORF">SAY87_004425</name>
</gene>
<dbReference type="SUPFAM" id="SSF53448">
    <property type="entry name" value="Nucleotide-diphospho-sugar transferases"/>
    <property type="match status" value="1"/>
</dbReference>
<feature type="active site" evidence="8">
    <location>
        <position position="763"/>
    </location>
</feature>
<keyword evidence="7" id="KW-0961">Cell wall biogenesis/degradation</keyword>
<dbReference type="Gene3D" id="3.90.550.10">
    <property type="entry name" value="Spore Coat Polysaccharide Biosynthesis Protein SpsA, Chain A"/>
    <property type="match status" value="1"/>
</dbReference>
<sequence length="1851" mass="206325">MAEPRNPTKKPAMPQSSSGGSSGRPPPAVKFSRRTSSGRVTSFNHEDDIDESGEFSGPNDYMNYTVVMPPTPDNQPTGDTSEAKRAGGQVRSNGPNNYRSTDSKETGIRQGGGNNERDGGGVGGGGKNDRGMSLMRSNNKSILLRSQTADFDHNRWLFETKGRYGIGNAFWSNNGQEEDLDGGVSMDDFMDKPWKPLTRKVNVPPGILSPYRLLIVGRLITLFFFLGWRVTNPNEDAMWLWGMSVVCELWFAFSWILDILPKFNPINRASDVVALKDKFEQPYEAEGTGRTDLPGVDVFVSTADPEKEPPLVTANTMLSIMACDYPVDKLSCYISDDGGAILTFEAMAEAINFAEVWVPFCRKHNIEPRNPDSYFNLKTDPTKNKKRLDFVKDRRWIKREYDEFKVRINGLPEAIKKRSDSYNSREERKEKQLAKEKNGGTLPEEPIDVTKATWMADGTHWPGTWFNSAPDHSKGDHAGILQVMSKVPDSEPVMGHADEKTLDFTGIDVRLPMFAYVSREKRPGYDHNKKAGAMNAMVRASAILSNGPFILNLDCDHYVYNCQAIREGMCFMMDRGGDRVCYIQFPQRFEGIDPSDRYANHNTVFFDGNMRALDGLQGPVYVGTGCMFRRYALYGFCPPRANDYTGMFGLQKTPSKILHPQPGDDVESEQKPLTEHPDHDLPRKFGNSNPFVESIAVAEFQGRPLADHISVKNGRPPGALLAPRPPLDAPTVAEAVAVISCWFEDDTEWGDRIGWIYGSVTEDVVTGYRMHNRGWRSVYCITKRDAFRGSAPINLTDRLHQVLRWATGSVEIFFSKNNALLGTSRLKFLQRVAYLNVGIYPFTSIFLVVYCFLPAFSLFSGQFIVQGLNVAFLVYLLIITVTLTLTSLLEVKWSGIALEEWWRNEQFWVIGGTSAHLAAVIQGLLKVIAGIEISFTLTTKSSAEDEEDIYADLYVVKWTSLFIMPLSIIIVNISAVVIGFSRTIYSVIPQWSKLFGGLFFSFWVLAHMYPFIKGLLGRRGRVPTIVKSLRPESLLRAHSPPLVSPQPFPLAAAATPFPEGGRDLPLLMEAAQFVCCGIDPLRRKMPPARSPPSDRFLHRRRSSRILAVSTDPRPPSKVKNGSPASPQVRPVNGASTRIGDVSQEIKRVRAQMEENEQLAILMQGLRGQNLRDTQFADDNVQLRLVEVDESSEFLPLVYDPTSISAYWGKRPRAVATRIVQLLSVAGGFLSQLALDVLNKKVKENEVARAIELREIVTSLGPAYIKLGQALSIRPDILSPVAMTELQKLCDKVPSFPDDVAMELIKEELGQPWQEIYSELSPSPIAAASLGQVYKGRLKENGDLVAVKVQRPFVLETVTVDLFIIRNLGLVLRKFPQISVDVVGLVDEWAARFFEELDYVNEGENGDLFAEMMKKDLPQVVVPRTYHKYTSRKVLTTEWIEGEKLSQSTESDVGELVNVGVICYLKQLLDTGFFHADPHPGNLIRTPDGKLAILDFGLVTRLTDDQKYGMIEAIAHLIHRDYDAIVKDFVKLDFIPEGVNLKPILPVLAKVFDQALEGGGAKNINFQELASDLAQITFDYPFRIPPYFALIIRAIGVLEGIALVGNPDFAIVDEAYPYIAQRLLTDESPRLRNALRYTIYGKSGVFDADRFIDVMQAFENFITAAKSGGGEDLNGDMAELGIIKSQPNYAIPLLPMATSQPSQQVQTRAALSFLLSDQGNFFREFLLDEIVKGIDAVTREQLVQFMALLGVRNASPVFSMVPRFGPIKPAALLPTITEEDRIILNNVQKVVKFLTAGSSISRASDQGLNVAQIVQELLPVLPGISAKVLPEVVSRLTSRVLARLIRDSFLFS</sequence>
<comment type="subcellular location">
    <subcellularLocation>
        <location evidence="1">Endomembrane system</location>
        <topology evidence="1">Multi-pass membrane protein</topology>
    </subcellularLocation>
</comment>
<reference evidence="14 15" key="1">
    <citation type="journal article" date="2023" name="Hortic Res">
        <title>Pangenome of water caltrop reveals structural variations and asymmetric subgenome divergence after allopolyploidization.</title>
        <authorList>
            <person name="Zhang X."/>
            <person name="Chen Y."/>
            <person name="Wang L."/>
            <person name="Yuan Y."/>
            <person name="Fang M."/>
            <person name="Shi L."/>
            <person name="Lu R."/>
            <person name="Comes H.P."/>
            <person name="Ma Y."/>
            <person name="Chen Y."/>
            <person name="Huang G."/>
            <person name="Zhou Y."/>
            <person name="Zheng Z."/>
            <person name="Qiu Y."/>
        </authorList>
    </citation>
    <scope>NUCLEOTIDE SEQUENCE [LARGE SCALE GENOMIC DNA]</scope>
    <source>
        <tissue evidence="14">Roots</tissue>
    </source>
</reference>
<dbReference type="InterPro" id="IPR005150">
    <property type="entry name" value="Cellulose_synth"/>
</dbReference>
<feature type="binding site" evidence="9">
    <location>
        <position position="308"/>
    </location>
    <ligand>
        <name>UDP-alpha-D-glucose</name>
        <dbReference type="ChEBI" id="CHEBI:58885"/>
    </ligand>
</feature>
<feature type="binding site" evidence="9">
    <location>
        <position position="307"/>
    </location>
    <ligand>
        <name>UDP-alpha-D-glucose</name>
        <dbReference type="ChEBI" id="CHEBI:58885"/>
    </ligand>
</feature>